<evidence type="ECO:0000256" key="1">
    <source>
        <dbReference type="ARBA" id="ARBA00004651"/>
    </source>
</evidence>
<evidence type="ECO:0000256" key="2">
    <source>
        <dbReference type="ARBA" id="ARBA00022448"/>
    </source>
</evidence>
<evidence type="ECO:0000256" key="4">
    <source>
        <dbReference type="ARBA" id="ARBA00022692"/>
    </source>
</evidence>
<feature type="transmembrane region" description="Helical" evidence="7">
    <location>
        <begin position="199"/>
        <end position="227"/>
    </location>
</feature>
<gene>
    <name evidence="8" type="ORF">METZ01_LOCUS18893</name>
</gene>
<organism evidence="8">
    <name type="scientific">marine metagenome</name>
    <dbReference type="NCBI Taxonomy" id="408172"/>
    <lineage>
        <taxon>unclassified sequences</taxon>
        <taxon>metagenomes</taxon>
        <taxon>ecological metagenomes</taxon>
    </lineage>
</organism>
<evidence type="ECO:0000256" key="7">
    <source>
        <dbReference type="SAM" id="Phobius"/>
    </source>
</evidence>
<feature type="transmembrane region" description="Helical" evidence="7">
    <location>
        <begin position="136"/>
        <end position="155"/>
    </location>
</feature>
<keyword evidence="3" id="KW-1003">Cell membrane</keyword>
<feature type="transmembrane region" description="Helical" evidence="7">
    <location>
        <begin position="290"/>
        <end position="308"/>
    </location>
</feature>
<sequence length="313" mass="33306">MKQNILLKFILSLTIFLLPSILWAGTQAEFSMPWWGWPTILFFTTFLIGVFGVMAGIGGGVLFVPLAASFFPFHIDFVRGTGLFIALGSSLAAAPHLLEKNLASLKLAMPSALVASIFAIIGAFLGLWLSALNPAYIQGSLGVTIIGIVFIMLFAKNSENPSVTHGNYLTQLLQINGIYTEETTGKEIRWTVHNTTKGMLGFVIVGLLAGIFGLGAGWANVVILNLVMGAPVKVAVATSSFALSITDSTAAWIYMNKGAVLPILTVPSMIGIMLGANIGSKLLPKVKPSVIRNMVIGVLFFAGVRSLMKAFGI</sequence>
<evidence type="ECO:0000313" key="8">
    <source>
        <dbReference type="EMBL" id="SUZ66039.1"/>
    </source>
</evidence>
<evidence type="ECO:0000256" key="6">
    <source>
        <dbReference type="ARBA" id="ARBA00023136"/>
    </source>
</evidence>
<reference evidence="8" key="1">
    <citation type="submission" date="2018-05" db="EMBL/GenBank/DDBJ databases">
        <authorList>
            <person name="Lanie J.A."/>
            <person name="Ng W.-L."/>
            <person name="Kazmierczak K.M."/>
            <person name="Andrzejewski T.M."/>
            <person name="Davidsen T.M."/>
            <person name="Wayne K.J."/>
            <person name="Tettelin H."/>
            <person name="Glass J.I."/>
            <person name="Rusch D."/>
            <person name="Podicherti R."/>
            <person name="Tsui H.-C.T."/>
            <person name="Winkler M.E."/>
        </authorList>
    </citation>
    <scope>NUCLEOTIDE SEQUENCE</scope>
</reference>
<keyword evidence="5 7" id="KW-1133">Transmembrane helix</keyword>
<evidence type="ECO:0000256" key="3">
    <source>
        <dbReference type="ARBA" id="ARBA00022475"/>
    </source>
</evidence>
<evidence type="ECO:0008006" key="9">
    <source>
        <dbReference type="Google" id="ProtNLM"/>
    </source>
</evidence>
<dbReference type="EMBL" id="UINC01000974">
    <property type="protein sequence ID" value="SUZ66039.1"/>
    <property type="molecule type" value="Genomic_DNA"/>
</dbReference>
<feature type="transmembrane region" description="Helical" evidence="7">
    <location>
        <begin position="40"/>
        <end position="65"/>
    </location>
</feature>
<comment type="subcellular location">
    <subcellularLocation>
        <location evidence="1">Cell membrane</location>
        <topology evidence="1">Multi-pass membrane protein</topology>
    </subcellularLocation>
</comment>
<dbReference type="GO" id="GO:0005886">
    <property type="term" value="C:plasma membrane"/>
    <property type="evidence" value="ECO:0007669"/>
    <property type="project" value="UniProtKB-SubCell"/>
</dbReference>
<proteinExistence type="predicted"/>
<name>A0A381PIV7_9ZZZZ</name>
<feature type="transmembrane region" description="Helical" evidence="7">
    <location>
        <begin position="107"/>
        <end position="129"/>
    </location>
</feature>
<keyword evidence="2" id="KW-0813">Transport</keyword>
<keyword evidence="4 7" id="KW-0812">Transmembrane</keyword>
<dbReference type="AlphaFoldDB" id="A0A381PIV7"/>
<dbReference type="PANTHER" id="PTHR30269">
    <property type="entry name" value="TRANSMEMBRANE PROTEIN YFCA"/>
    <property type="match status" value="1"/>
</dbReference>
<dbReference type="InterPro" id="IPR002781">
    <property type="entry name" value="TM_pro_TauE-like"/>
</dbReference>
<dbReference type="Pfam" id="PF01925">
    <property type="entry name" value="TauE"/>
    <property type="match status" value="1"/>
</dbReference>
<evidence type="ECO:0000256" key="5">
    <source>
        <dbReference type="ARBA" id="ARBA00022989"/>
    </source>
</evidence>
<dbReference type="InterPro" id="IPR052017">
    <property type="entry name" value="TSUP"/>
</dbReference>
<feature type="transmembrane region" description="Helical" evidence="7">
    <location>
        <begin position="260"/>
        <end position="278"/>
    </location>
</feature>
<accession>A0A381PIV7</accession>
<keyword evidence="6 7" id="KW-0472">Membrane</keyword>
<feature type="transmembrane region" description="Helical" evidence="7">
    <location>
        <begin position="77"/>
        <end position="95"/>
    </location>
</feature>
<protein>
    <recommendedName>
        <fullName evidence="9">Membrane transporter protein</fullName>
    </recommendedName>
</protein>
<dbReference type="PANTHER" id="PTHR30269:SF23">
    <property type="entry name" value="MEMBRANE TRANSPORTER PROTEIN YDHB-RELATED"/>
    <property type="match status" value="1"/>
</dbReference>